<dbReference type="EMBL" id="LLXH01000078">
    <property type="protein sequence ID" value="PKC73691.1"/>
    <property type="molecule type" value="Genomic_DNA"/>
</dbReference>
<feature type="compositionally biased region" description="Polar residues" evidence="1">
    <location>
        <begin position="1"/>
        <end position="10"/>
    </location>
</feature>
<evidence type="ECO:0000313" key="4">
    <source>
        <dbReference type="Proteomes" id="UP000232688"/>
    </source>
</evidence>
<accession>A0A2I1DSS7</accession>
<reference evidence="3 4" key="4">
    <citation type="submission" date="2017-10" db="EMBL/GenBank/DDBJ databases">
        <title>Genome analyses suggest a sexual origin of heterokaryosis in a supposedly ancient asexual fungus.</title>
        <authorList>
            <person name="Corradi N."/>
            <person name="Sedzielewska K."/>
            <person name="Noel J."/>
            <person name="Charron P."/>
            <person name="Farinelli L."/>
            <person name="Marton T."/>
            <person name="Kruger M."/>
            <person name="Pelin A."/>
            <person name="Brachmann A."/>
            <person name="Corradi N."/>
        </authorList>
    </citation>
    <scope>NUCLEOTIDE SEQUENCE [LARGE SCALE GENOMIC DNA]</scope>
    <source>
        <strain evidence="3 4">A1</strain>
    </source>
</reference>
<evidence type="ECO:0000256" key="1">
    <source>
        <dbReference type="SAM" id="MobiDB-lite"/>
    </source>
</evidence>
<sequence length="60" mass="7021">MSLPQFSNYIQIDENVETEGESSTEPLQKRGKKGGSEEHNWIWNYYEKLVAKSPYVRTVK</sequence>
<reference evidence="2 5" key="1">
    <citation type="submission" date="2016-04" db="EMBL/GenBank/DDBJ databases">
        <title>Genome analyses suggest a sexual origin of heterokaryosis in a supposedly ancient asexual fungus.</title>
        <authorList>
            <person name="Ropars J."/>
            <person name="Sedzielewska K."/>
            <person name="Noel J."/>
            <person name="Charron P."/>
            <person name="Farinelli L."/>
            <person name="Marton T."/>
            <person name="Kruger M."/>
            <person name="Pelin A."/>
            <person name="Brachmann A."/>
            <person name="Corradi N."/>
        </authorList>
    </citation>
    <scope>NUCLEOTIDE SEQUENCE [LARGE SCALE GENOMIC DNA]</scope>
    <source>
        <strain evidence="2 5">A5</strain>
    </source>
</reference>
<gene>
    <name evidence="3" type="ORF">RhiirA1_450880</name>
    <name evidence="2" type="ORF">RhiirA5_407241</name>
</gene>
<organism evidence="2 5">
    <name type="scientific">Rhizophagus irregularis</name>
    <dbReference type="NCBI Taxonomy" id="588596"/>
    <lineage>
        <taxon>Eukaryota</taxon>
        <taxon>Fungi</taxon>
        <taxon>Fungi incertae sedis</taxon>
        <taxon>Mucoromycota</taxon>
        <taxon>Glomeromycotina</taxon>
        <taxon>Glomeromycetes</taxon>
        <taxon>Glomerales</taxon>
        <taxon>Glomeraceae</taxon>
        <taxon>Rhizophagus</taxon>
    </lineage>
</organism>
<name>A0A2I1DSS7_9GLOM</name>
<dbReference type="AlphaFoldDB" id="A0A2I1DSS7"/>
<dbReference type="VEuPathDB" id="FungiDB:RhiirA1_450880"/>
<dbReference type="Proteomes" id="UP000232688">
    <property type="component" value="Unassembled WGS sequence"/>
</dbReference>
<comment type="caution">
    <text evidence="2">The sequence shown here is derived from an EMBL/GenBank/DDBJ whole genome shotgun (WGS) entry which is preliminary data.</text>
</comment>
<evidence type="ECO:0000313" key="2">
    <source>
        <dbReference type="EMBL" id="PKC16286.1"/>
    </source>
</evidence>
<dbReference type="Proteomes" id="UP000232722">
    <property type="component" value="Unassembled WGS sequence"/>
</dbReference>
<dbReference type="VEuPathDB" id="FungiDB:RhiirFUN_026897"/>
<proteinExistence type="predicted"/>
<protein>
    <submittedName>
        <fullName evidence="2">Uncharacterized protein</fullName>
    </submittedName>
</protein>
<feature type="region of interest" description="Disordered" evidence="1">
    <location>
        <begin position="1"/>
        <end position="36"/>
    </location>
</feature>
<evidence type="ECO:0000313" key="3">
    <source>
        <dbReference type="EMBL" id="PKC73691.1"/>
    </source>
</evidence>
<reference evidence="3 4" key="3">
    <citation type="submission" date="2017-10" db="EMBL/GenBank/DDBJ databases">
        <title>Extensive intraspecific genome diversity in a model arbuscular mycorrhizal fungus.</title>
        <authorList>
            <person name="Chen E.C.H."/>
            <person name="Morin E."/>
            <person name="Baudet D."/>
            <person name="Noel J."/>
            <person name="Ndikumana S."/>
            <person name="Charron P."/>
            <person name="St-Onge C."/>
            <person name="Giorgi J."/>
            <person name="Grigoriev I.V."/>
            <person name="Roux C."/>
            <person name="Martin F.M."/>
            <person name="Corradi N."/>
        </authorList>
    </citation>
    <scope>NUCLEOTIDE SEQUENCE [LARGE SCALE GENOMIC DNA]</scope>
    <source>
        <strain evidence="3 4">A1</strain>
    </source>
</reference>
<dbReference type="EMBL" id="LLXJ01000053">
    <property type="protein sequence ID" value="PKC16286.1"/>
    <property type="molecule type" value="Genomic_DNA"/>
</dbReference>
<evidence type="ECO:0000313" key="5">
    <source>
        <dbReference type="Proteomes" id="UP000232722"/>
    </source>
</evidence>
<reference evidence="2 5" key="2">
    <citation type="submission" date="2017-09" db="EMBL/GenBank/DDBJ databases">
        <title>Extensive intraspecific genome diversity in a model arbuscular mycorrhizal fungus.</title>
        <authorList>
            <person name="Chen E.C."/>
            <person name="Morin E."/>
            <person name="Beaudet D."/>
            <person name="Noel J."/>
            <person name="Ndikumana S."/>
            <person name="Charron P."/>
            <person name="St-Onge C."/>
            <person name="Giorgi J."/>
            <person name="Grigoriev I.V."/>
            <person name="Roux C."/>
            <person name="Martin F.M."/>
            <person name="Corradi N."/>
        </authorList>
    </citation>
    <scope>NUCLEOTIDE SEQUENCE [LARGE SCALE GENOMIC DNA]</scope>
    <source>
        <strain evidence="2 5">A5</strain>
    </source>
</reference>